<dbReference type="GO" id="GO:0016020">
    <property type="term" value="C:membrane"/>
    <property type="evidence" value="ECO:0007669"/>
    <property type="project" value="UniProtKB-SubCell"/>
</dbReference>
<dbReference type="VEuPathDB" id="FungiDB:ATEG_09573"/>
<evidence type="ECO:0000256" key="2">
    <source>
        <dbReference type="ARBA" id="ARBA00022692"/>
    </source>
</evidence>
<evidence type="ECO:0000256" key="1">
    <source>
        <dbReference type="ARBA" id="ARBA00004141"/>
    </source>
</evidence>
<dbReference type="OrthoDB" id="2117453at2759"/>
<evidence type="ECO:0000313" key="7">
    <source>
        <dbReference type="EMBL" id="EAU29764.1"/>
    </source>
</evidence>
<dbReference type="STRING" id="341663.Q0C9R1"/>
<reference evidence="8" key="1">
    <citation type="submission" date="2005-09" db="EMBL/GenBank/DDBJ databases">
        <title>Annotation of the Aspergillus terreus NIH2624 genome.</title>
        <authorList>
            <person name="Birren B.W."/>
            <person name="Lander E.S."/>
            <person name="Galagan J.E."/>
            <person name="Nusbaum C."/>
            <person name="Devon K."/>
            <person name="Henn M."/>
            <person name="Ma L.-J."/>
            <person name="Jaffe D.B."/>
            <person name="Butler J."/>
            <person name="Alvarez P."/>
            <person name="Gnerre S."/>
            <person name="Grabherr M."/>
            <person name="Kleber M."/>
            <person name="Mauceli E.W."/>
            <person name="Brockman W."/>
            <person name="Rounsley S."/>
            <person name="Young S.K."/>
            <person name="LaButti K."/>
            <person name="Pushparaj V."/>
            <person name="DeCaprio D."/>
            <person name="Crawford M."/>
            <person name="Koehrsen M."/>
            <person name="Engels R."/>
            <person name="Montgomery P."/>
            <person name="Pearson M."/>
            <person name="Howarth C."/>
            <person name="Larson L."/>
            <person name="Luoma S."/>
            <person name="White J."/>
            <person name="Alvarado L."/>
            <person name="Kodira C.D."/>
            <person name="Zeng Q."/>
            <person name="Oleary S."/>
            <person name="Yandava C."/>
            <person name="Denning D.W."/>
            <person name="Nierman W.C."/>
            <person name="Milne T."/>
            <person name="Madden K."/>
        </authorList>
    </citation>
    <scope>NUCLEOTIDE SEQUENCE [LARGE SCALE GENOMIC DNA]</scope>
    <source>
        <strain evidence="8">NIH 2624 / FGSC A1156</strain>
    </source>
</reference>
<evidence type="ECO:0000256" key="4">
    <source>
        <dbReference type="ARBA" id="ARBA00023136"/>
    </source>
</evidence>
<keyword evidence="3 5" id="KW-1133">Transmembrane helix</keyword>
<dbReference type="OMA" id="HYSSCHA"/>
<keyword evidence="4 5" id="KW-0472">Membrane</keyword>
<dbReference type="InterPro" id="IPR008253">
    <property type="entry name" value="Marvel"/>
</dbReference>
<sequence>MAYTTAWLQPVRGVQTLFGIAVFGLIIYILAVYKYDAVTKLMLFNSIWAGFVATPYLALAPVHFPRIAHYLVIPVVEASTFILWLVGVILLGIDLPSAGNCHFAACEATQAAVVLSALEW</sequence>
<accession>Q0C9R1</accession>
<dbReference type="AlphaFoldDB" id="Q0C9R1"/>
<evidence type="ECO:0000259" key="6">
    <source>
        <dbReference type="Pfam" id="PF01284"/>
    </source>
</evidence>
<evidence type="ECO:0000256" key="5">
    <source>
        <dbReference type="SAM" id="Phobius"/>
    </source>
</evidence>
<evidence type="ECO:0000256" key="3">
    <source>
        <dbReference type="ARBA" id="ARBA00022989"/>
    </source>
</evidence>
<evidence type="ECO:0000313" key="8">
    <source>
        <dbReference type="Proteomes" id="UP000007963"/>
    </source>
</evidence>
<feature type="domain" description="MARVEL" evidence="6">
    <location>
        <begin position="11"/>
        <end position="120"/>
    </location>
</feature>
<dbReference type="PANTHER" id="PTHR37451:SF1">
    <property type="entry name" value="MARVEL DOMAIN-CONTAINING PROTEIN"/>
    <property type="match status" value="1"/>
</dbReference>
<gene>
    <name evidence="7" type="ORF">ATEG_09573</name>
</gene>
<dbReference type="GeneID" id="4354382"/>
<feature type="transmembrane region" description="Helical" evidence="5">
    <location>
        <begin position="12"/>
        <end position="31"/>
    </location>
</feature>
<dbReference type="Proteomes" id="UP000007963">
    <property type="component" value="Unassembled WGS sequence"/>
</dbReference>
<feature type="transmembrane region" description="Helical" evidence="5">
    <location>
        <begin position="43"/>
        <end position="64"/>
    </location>
</feature>
<dbReference type="HOGENOM" id="CLU_109915_3_1_1"/>
<comment type="subcellular location">
    <subcellularLocation>
        <location evidence="1">Membrane</location>
        <topology evidence="1">Multi-pass membrane protein</topology>
    </subcellularLocation>
</comment>
<name>Q0C9R1_ASPTN</name>
<protein>
    <recommendedName>
        <fullName evidence="6">MARVEL domain-containing protein</fullName>
    </recommendedName>
</protein>
<keyword evidence="2 5" id="KW-0812">Transmembrane</keyword>
<dbReference type="Pfam" id="PF01284">
    <property type="entry name" value="MARVEL"/>
    <property type="match status" value="1"/>
</dbReference>
<dbReference type="EMBL" id="CH476608">
    <property type="protein sequence ID" value="EAU29764.1"/>
    <property type="molecule type" value="Genomic_DNA"/>
</dbReference>
<proteinExistence type="predicted"/>
<dbReference type="PANTHER" id="PTHR37451">
    <property type="entry name" value="MARVEL DOMAIN"/>
    <property type="match status" value="1"/>
</dbReference>
<dbReference type="RefSeq" id="XP_001218195.1">
    <property type="nucleotide sequence ID" value="XM_001218194.1"/>
</dbReference>
<feature type="transmembrane region" description="Helical" evidence="5">
    <location>
        <begin position="70"/>
        <end position="93"/>
    </location>
</feature>
<organism evidence="7 8">
    <name type="scientific">Aspergillus terreus (strain NIH 2624 / FGSC A1156)</name>
    <dbReference type="NCBI Taxonomy" id="341663"/>
    <lineage>
        <taxon>Eukaryota</taxon>
        <taxon>Fungi</taxon>
        <taxon>Dikarya</taxon>
        <taxon>Ascomycota</taxon>
        <taxon>Pezizomycotina</taxon>
        <taxon>Eurotiomycetes</taxon>
        <taxon>Eurotiomycetidae</taxon>
        <taxon>Eurotiales</taxon>
        <taxon>Aspergillaceae</taxon>
        <taxon>Aspergillus</taxon>
        <taxon>Aspergillus subgen. Circumdati</taxon>
    </lineage>
</organism>